<dbReference type="InterPro" id="IPR052185">
    <property type="entry name" value="IPC_Synthase-Related"/>
</dbReference>
<evidence type="ECO:0000256" key="6">
    <source>
        <dbReference type="SAM" id="Phobius"/>
    </source>
</evidence>
<evidence type="ECO:0000313" key="9">
    <source>
        <dbReference type="Proteomes" id="UP000308697"/>
    </source>
</evidence>
<protein>
    <submittedName>
        <fullName evidence="8">Phosphatase PAP2 family protein</fullName>
    </submittedName>
</protein>
<keyword evidence="3 6" id="KW-1133">Transmembrane helix</keyword>
<dbReference type="PANTHER" id="PTHR31310:SF7">
    <property type="entry name" value="PA-PHOSPHATASE RELATED-FAMILY PROTEIN DDB_G0268928"/>
    <property type="match status" value="1"/>
</dbReference>
<evidence type="ECO:0000256" key="5">
    <source>
        <dbReference type="SAM" id="MobiDB-lite"/>
    </source>
</evidence>
<dbReference type="RefSeq" id="WP_136739237.1">
    <property type="nucleotide sequence ID" value="NZ_SUMB01000003.1"/>
</dbReference>
<evidence type="ECO:0000256" key="1">
    <source>
        <dbReference type="ARBA" id="ARBA00004141"/>
    </source>
</evidence>
<proteinExistence type="predicted"/>
<dbReference type="EMBL" id="SUMB01000003">
    <property type="protein sequence ID" value="TJZ55472.1"/>
    <property type="molecule type" value="Genomic_DNA"/>
</dbReference>
<dbReference type="CDD" id="cd03386">
    <property type="entry name" value="PAP2_Aur1_like"/>
    <property type="match status" value="1"/>
</dbReference>
<dbReference type="GO" id="GO:0016020">
    <property type="term" value="C:membrane"/>
    <property type="evidence" value="ECO:0007669"/>
    <property type="project" value="UniProtKB-SubCell"/>
</dbReference>
<feature type="transmembrane region" description="Helical" evidence="6">
    <location>
        <begin position="259"/>
        <end position="278"/>
    </location>
</feature>
<reference evidence="8 9" key="1">
    <citation type="submission" date="2019-04" db="EMBL/GenBank/DDBJ databases">
        <title>Streptomyces piniterrae sp. nov., a heliquinomycin-producing actinomycete isolated from rhizosphere soil of Pinus yunnanensis.</title>
        <authorList>
            <person name="Zhuang X."/>
            <person name="Zhao J."/>
        </authorList>
    </citation>
    <scope>NUCLEOTIDE SEQUENCE [LARGE SCALE GENOMIC DNA]</scope>
    <source>
        <strain evidence="9">jys28</strain>
    </source>
</reference>
<comment type="subcellular location">
    <subcellularLocation>
        <location evidence="1">Membrane</location>
        <topology evidence="1">Multi-pass membrane protein</topology>
    </subcellularLocation>
</comment>
<dbReference type="AlphaFoldDB" id="A0A4U0NNM2"/>
<keyword evidence="2 6" id="KW-0812">Transmembrane</keyword>
<organism evidence="8 9">
    <name type="scientific">Streptomyces piniterrae</name>
    <dbReference type="NCBI Taxonomy" id="2571125"/>
    <lineage>
        <taxon>Bacteria</taxon>
        <taxon>Bacillati</taxon>
        <taxon>Actinomycetota</taxon>
        <taxon>Actinomycetes</taxon>
        <taxon>Kitasatosporales</taxon>
        <taxon>Streptomycetaceae</taxon>
        <taxon>Streptomyces</taxon>
    </lineage>
</organism>
<dbReference type="Pfam" id="PF14378">
    <property type="entry name" value="PAP2_3"/>
    <property type="match status" value="1"/>
</dbReference>
<dbReference type="PANTHER" id="PTHR31310">
    <property type="match status" value="1"/>
</dbReference>
<sequence>MGDANVSTLDGHPASPQPNGKRPDEDRRPDGDRAEHPSESSRIGRLRAPRRPRIWFEILLIAVSYWTYSLIRNAVPEQKAQALRNADWIWRAEHSLGIAVEHTVNHAVNSVTWLIVSMNYYYATLHFIVTIGVLVWLYRWHPGRYAAARLALFATTGVALLGYYFYPLAPPRLMPDGGFIDTLIKHDTWGSMASGNLASMSNQYAAMPSMHIGWSLWCGITIALLSHRWWTRALGLLYPTVTLLVIVCTANHFWLDAVGGVLCLSFGFGVACAWYGMLPHRLTRHLAAPDASLLKTG</sequence>
<keyword evidence="4 6" id="KW-0472">Membrane</keyword>
<evidence type="ECO:0000256" key="2">
    <source>
        <dbReference type="ARBA" id="ARBA00022692"/>
    </source>
</evidence>
<feature type="domain" description="Inositolphosphotransferase Aur1/Ipt1" evidence="7">
    <location>
        <begin position="88"/>
        <end position="267"/>
    </location>
</feature>
<feature type="transmembrane region" description="Helical" evidence="6">
    <location>
        <begin position="150"/>
        <end position="166"/>
    </location>
</feature>
<accession>A0A4U0NNM2</accession>
<feature type="compositionally biased region" description="Basic and acidic residues" evidence="5">
    <location>
        <begin position="21"/>
        <end position="39"/>
    </location>
</feature>
<dbReference type="InterPro" id="IPR026841">
    <property type="entry name" value="Aur1/Ipt1"/>
</dbReference>
<keyword evidence="9" id="KW-1185">Reference proteome</keyword>
<feature type="transmembrane region" description="Helical" evidence="6">
    <location>
        <begin position="54"/>
        <end position="71"/>
    </location>
</feature>
<feature type="transmembrane region" description="Helical" evidence="6">
    <location>
        <begin position="204"/>
        <end position="226"/>
    </location>
</feature>
<name>A0A4U0NNM2_9ACTN</name>
<feature type="transmembrane region" description="Helical" evidence="6">
    <location>
        <begin position="120"/>
        <end position="138"/>
    </location>
</feature>
<dbReference type="Proteomes" id="UP000308697">
    <property type="component" value="Unassembled WGS sequence"/>
</dbReference>
<dbReference type="OrthoDB" id="5241565at2"/>
<evidence type="ECO:0000256" key="3">
    <source>
        <dbReference type="ARBA" id="ARBA00022989"/>
    </source>
</evidence>
<evidence type="ECO:0000259" key="7">
    <source>
        <dbReference type="Pfam" id="PF14378"/>
    </source>
</evidence>
<evidence type="ECO:0000313" key="8">
    <source>
        <dbReference type="EMBL" id="TJZ55472.1"/>
    </source>
</evidence>
<feature type="region of interest" description="Disordered" evidence="5">
    <location>
        <begin position="1"/>
        <end position="44"/>
    </location>
</feature>
<comment type="caution">
    <text evidence="8">The sequence shown here is derived from an EMBL/GenBank/DDBJ whole genome shotgun (WGS) entry which is preliminary data.</text>
</comment>
<feature type="transmembrane region" description="Helical" evidence="6">
    <location>
        <begin position="233"/>
        <end position="253"/>
    </location>
</feature>
<gene>
    <name evidence="8" type="ORF">FCH28_08925</name>
</gene>
<evidence type="ECO:0000256" key="4">
    <source>
        <dbReference type="ARBA" id="ARBA00023136"/>
    </source>
</evidence>